<name>A0A223EDF9_9BACI</name>
<dbReference type="EMBL" id="CP017704">
    <property type="protein sequence ID" value="ASS93135.1"/>
    <property type="molecule type" value="Genomic_DNA"/>
</dbReference>
<dbReference type="Pfam" id="PF02687">
    <property type="entry name" value="FtsX"/>
    <property type="match status" value="1"/>
</dbReference>
<evidence type="ECO:0000256" key="6">
    <source>
        <dbReference type="PIRNR" id="PIRNR018968"/>
    </source>
</evidence>
<feature type="transmembrane region" description="Helical" evidence="6">
    <location>
        <begin position="609"/>
        <end position="630"/>
    </location>
</feature>
<feature type="transmembrane region" description="Helical" evidence="6">
    <location>
        <begin position="583"/>
        <end position="603"/>
    </location>
</feature>
<proteinExistence type="inferred from homology"/>
<dbReference type="PANTHER" id="PTHR46795:SF1">
    <property type="entry name" value="ABC TRANSPORTER PERMEASE PROTEIN"/>
    <property type="match status" value="1"/>
</dbReference>
<dbReference type="GO" id="GO:0055085">
    <property type="term" value="P:transmembrane transport"/>
    <property type="evidence" value="ECO:0007669"/>
    <property type="project" value="UniProtKB-UniRule"/>
</dbReference>
<protein>
    <submittedName>
        <fullName evidence="8">Peptide ABC transporter permease</fullName>
    </submittedName>
</protein>
<keyword evidence="4 6" id="KW-1133">Transmembrane helix</keyword>
<reference evidence="8 9" key="1">
    <citation type="submission" date="2016-10" db="EMBL/GenBank/DDBJ databases">
        <title>The whole genome sequencing and assembly of Bacillus simplex DSM 1321 strain.</title>
        <authorList>
            <person name="Park M.-K."/>
            <person name="Lee Y.-J."/>
            <person name="Yi H."/>
            <person name="Bahn Y.-S."/>
            <person name="Kim J.F."/>
            <person name="Lee D.-W."/>
        </authorList>
    </citation>
    <scope>NUCLEOTIDE SEQUENCE [LARGE SCALE GENOMIC DNA]</scope>
    <source>
        <strain evidence="8 9">DSM 1321</strain>
    </source>
</reference>
<feature type="transmembrane region" description="Helical" evidence="6">
    <location>
        <begin position="60"/>
        <end position="82"/>
    </location>
</feature>
<keyword evidence="5 6" id="KW-0472">Membrane</keyword>
<evidence type="ECO:0000256" key="2">
    <source>
        <dbReference type="ARBA" id="ARBA00022475"/>
    </source>
</evidence>
<dbReference type="PIRSF" id="PIRSF018968">
    <property type="entry name" value="ABC_permease_BceB"/>
    <property type="match status" value="1"/>
</dbReference>
<feature type="transmembrane region" description="Helical" evidence="6">
    <location>
        <begin position="198"/>
        <end position="217"/>
    </location>
</feature>
<dbReference type="PANTHER" id="PTHR46795">
    <property type="entry name" value="ABC TRANSPORTER PERMEASE-RELATED-RELATED"/>
    <property type="match status" value="1"/>
</dbReference>
<dbReference type="InterPro" id="IPR027022">
    <property type="entry name" value="ABC_permease_BceB-typ"/>
</dbReference>
<keyword evidence="2 6" id="KW-1003">Cell membrane</keyword>
<feature type="domain" description="ABC3 transporter permease C-terminal" evidence="7">
    <location>
        <begin position="64"/>
        <end position="181"/>
    </location>
</feature>
<evidence type="ECO:0000256" key="4">
    <source>
        <dbReference type="ARBA" id="ARBA00022989"/>
    </source>
</evidence>
<feature type="transmembrane region" description="Helical" evidence="6">
    <location>
        <begin position="284"/>
        <end position="305"/>
    </location>
</feature>
<sequence length="646" mass="73130">MNIRLLAKRNIQGNAQRYLAYFFSIVLSVSIFFIYASFIFHPDVVHANIPGGQLISRGLIAAEIVIIIFSVFFIAYSNAAFIQPRKKEFGLLTLLGMSKSQLRKLIYLEQTMVSLISILIGVGLGLLFSKLFLMAVSRLLAVEQPISFVFVPEAFIYTIVGFVLLFQLLSLLSLFHIGNAEVVDLLKDKQKPKKTPFVSKWLIALSAVCLSISYYLAGTMSLNNSYIRVMPILFFVLIGTYFLFSQSIVALCSRLYRKKKSLYGGTNLITQTNLIFNIKDYSRLFFLTSIITAVILTSAGTLFMFSADLKKQGVDNIPQSIGWVENDASIYSVIEPSAVEKTLKEDGFKILYEVNMTGVPITHMLPDMRTGEANENRSLLISECDYNDAAALRKIDPAKLSGKEALYIFPYGGLDFQFVQKGEQKDLHYGKQIIQVTMTGQRNQSIVAPIKSATTLMVVDDKLYHEITADVPLKEMVRVRGYEVKDWEDSMETSSEIEKMSNNPDHNQLQTRAPIYQEMKQGSMLILFIGLFVSLLFFIVQGSMMYLRVFTNLEDKKIQIHALHRLGLTKKEIRQILSAEIRILFFAPFLIGMIHAIVAYVALSNLLGSNLFVYSAVVIVTYFLFQLLYYQVTKKMYERAVINSIK</sequence>
<evidence type="ECO:0000256" key="5">
    <source>
        <dbReference type="ARBA" id="ARBA00023136"/>
    </source>
</evidence>
<keyword evidence="3 6" id="KW-0812">Transmembrane</keyword>
<accession>A0A223EDF9</accession>
<feature type="transmembrane region" description="Helical" evidence="6">
    <location>
        <begin position="112"/>
        <end position="134"/>
    </location>
</feature>
<feature type="transmembrane region" description="Helical" evidence="6">
    <location>
        <begin position="524"/>
        <end position="547"/>
    </location>
</feature>
<organism evidence="8 9">
    <name type="scientific">Peribacillus simplex NBRC 15720 = DSM 1321</name>
    <dbReference type="NCBI Taxonomy" id="1349754"/>
    <lineage>
        <taxon>Bacteria</taxon>
        <taxon>Bacillati</taxon>
        <taxon>Bacillota</taxon>
        <taxon>Bacilli</taxon>
        <taxon>Bacillales</taxon>
        <taxon>Bacillaceae</taxon>
        <taxon>Peribacillus</taxon>
    </lineage>
</organism>
<gene>
    <name evidence="8" type="ORF">BS1321_03655</name>
</gene>
<evidence type="ECO:0000259" key="7">
    <source>
        <dbReference type="Pfam" id="PF02687"/>
    </source>
</evidence>
<dbReference type="AlphaFoldDB" id="A0A223EDF9"/>
<feature type="transmembrane region" description="Helical" evidence="6">
    <location>
        <begin position="20"/>
        <end position="40"/>
    </location>
</feature>
<comment type="similarity">
    <text evidence="6">Belongs to the ABC-4 integral membrane protein family.</text>
</comment>
<dbReference type="InterPro" id="IPR052536">
    <property type="entry name" value="ABC-4_Integral_Memb_Prot"/>
</dbReference>
<evidence type="ECO:0000256" key="1">
    <source>
        <dbReference type="ARBA" id="ARBA00004651"/>
    </source>
</evidence>
<evidence type="ECO:0000313" key="9">
    <source>
        <dbReference type="Proteomes" id="UP000214618"/>
    </source>
</evidence>
<dbReference type="OrthoDB" id="1937696at2"/>
<comment type="subcellular location">
    <subcellularLocation>
        <location evidence="1 6">Cell membrane</location>
        <topology evidence="1 6">Multi-pass membrane protein</topology>
    </subcellularLocation>
</comment>
<dbReference type="Proteomes" id="UP000214618">
    <property type="component" value="Chromosome"/>
</dbReference>
<dbReference type="GO" id="GO:0005886">
    <property type="term" value="C:plasma membrane"/>
    <property type="evidence" value="ECO:0007669"/>
    <property type="project" value="UniProtKB-SubCell"/>
</dbReference>
<dbReference type="InterPro" id="IPR003838">
    <property type="entry name" value="ABC3_permease_C"/>
</dbReference>
<evidence type="ECO:0000256" key="3">
    <source>
        <dbReference type="ARBA" id="ARBA00022692"/>
    </source>
</evidence>
<evidence type="ECO:0000313" key="8">
    <source>
        <dbReference type="EMBL" id="ASS93135.1"/>
    </source>
</evidence>
<keyword evidence="6" id="KW-0813">Transport</keyword>
<feature type="transmembrane region" description="Helical" evidence="6">
    <location>
        <begin position="154"/>
        <end position="177"/>
    </location>
</feature>
<feature type="transmembrane region" description="Helical" evidence="6">
    <location>
        <begin position="229"/>
        <end position="252"/>
    </location>
</feature>